<dbReference type="Proteomes" id="UP000069940">
    <property type="component" value="Unassembled WGS sequence"/>
</dbReference>
<dbReference type="GeneID" id="109399842"/>
<evidence type="ECO:0000256" key="10">
    <source>
        <dbReference type="RuleBase" id="RU351113"/>
    </source>
</evidence>
<feature type="transmembrane region" description="Helical" evidence="10">
    <location>
        <begin position="305"/>
        <end position="325"/>
    </location>
</feature>
<evidence type="ECO:0000256" key="1">
    <source>
        <dbReference type="ARBA" id="ARBA00004651"/>
    </source>
</evidence>
<evidence type="ECO:0000313" key="12">
    <source>
        <dbReference type="Proteomes" id="UP000069940"/>
    </source>
</evidence>
<evidence type="ECO:0000256" key="9">
    <source>
        <dbReference type="ARBA" id="ARBA00023224"/>
    </source>
</evidence>
<keyword evidence="5 10" id="KW-0552">Olfaction</keyword>
<comment type="subcellular location">
    <subcellularLocation>
        <location evidence="1 10">Cell membrane</location>
        <topology evidence="1 10">Multi-pass membrane protein</topology>
    </subcellularLocation>
</comment>
<evidence type="ECO:0000256" key="6">
    <source>
        <dbReference type="ARBA" id="ARBA00022989"/>
    </source>
</evidence>
<keyword evidence="2" id="KW-1003">Cell membrane</keyword>
<feature type="transmembrane region" description="Helical" evidence="10">
    <location>
        <begin position="82"/>
        <end position="104"/>
    </location>
</feature>
<evidence type="ECO:0000256" key="5">
    <source>
        <dbReference type="ARBA" id="ARBA00022725"/>
    </source>
</evidence>
<feature type="transmembrane region" description="Helical" evidence="10">
    <location>
        <begin position="189"/>
        <end position="210"/>
    </location>
</feature>
<proteinExistence type="inferred from homology"/>
<feature type="transmembrane region" description="Helical" evidence="10">
    <location>
        <begin position="54"/>
        <end position="76"/>
    </location>
</feature>
<evidence type="ECO:0000256" key="2">
    <source>
        <dbReference type="ARBA" id="ARBA00022475"/>
    </source>
</evidence>
<feature type="transmembrane region" description="Helical" evidence="10">
    <location>
        <begin position="277"/>
        <end position="299"/>
    </location>
</feature>
<sequence length="396" mass="46244">MDYLAKLNKYRVFQYEINSAAQFYHEMVQRTDKFSRLLGANLIRHDFSMINRTFAVMVCLHATYIYLFTTSMYYYRNDIEKILLNITTIGFSIQMLAKIHLYAFRRERIVEINDLNQIYYENKYLDSKTVKDALIKSARLTYVVVKLNFIFSSAYWIVIITGPLTYSIITQNRLLPFGFEWTHSDDWTAYAINFTSQAILVFFVVVATIASDDTFIVYLLTGCGQMDAIVASLQDMNAMIDGDAQERKITEQLTRIIKLHQHLLLYMTELQDKYSGYFLITLGVLSYIMIVSLFAFILINWAMGLVLVLIGTSQLFFVCFLGTYLKMKYDELLLEIWLLKWYKLSIRNQKSYLLFLNGAQVPLSLTAIFTPLDMSAYLSIHKTLYSVCMLMMQFTE</sequence>
<dbReference type="InterPro" id="IPR004117">
    <property type="entry name" value="7tm6_olfct_rcpt"/>
</dbReference>
<dbReference type="EnsemblMetazoa" id="AALFPA23_016818.R24557">
    <property type="protein sequence ID" value="AALFPA23_016818.P24557"/>
    <property type="gene ID" value="AALFPA23_016818"/>
</dbReference>
<keyword evidence="4 10" id="KW-0812">Transmembrane</keyword>
<feature type="transmembrane region" description="Helical" evidence="10">
    <location>
        <begin position="149"/>
        <end position="169"/>
    </location>
</feature>
<reference evidence="11" key="2">
    <citation type="submission" date="2025-05" db="UniProtKB">
        <authorList>
            <consortium name="EnsemblMetazoa"/>
        </authorList>
    </citation>
    <scope>IDENTIFICATION</scope>
    <source>
        <strain evidence="11">Foshan</strain>
    </source>
</reference>
<comment type="similarity">
    <text evidence="10">Belongs to the insect chemoreceptor superfamily. Heteromeric odorant receptor channel (TC 1.A.69) family.</text>
</comment>
<evidence type="ECO:0000256" key="8">
    <source>
        <dbReference type="ARBA" id="ARBA00023170"/>
    </source>
</evidence>
<accession>A0ABM1ZB88</accession>
<organism evidence="11 12">
    <name type="scientific">Aedes albopictus</name>
    <name type="common">Asian tiger mosquito</name>
    <name type="synonym">Stegomyia albopicta</name>
    <dbReference type="NCBI Taxonomy" id="7160"/>
    <lineage>
        <taxon>Eukaryota</taxon>
        <taxon>Metazoa</taxon>
        <taxon>Ecdysozoa</taxon>
        <taxon>Arthropoda</taxon>
        <taxon>Hexapoda</taxon>
        <taxon>Insecta</taxon>
        <taxon>Pterygota</taxon>
        <taxon>Neoptera</taxon>
        <taxon>Endopterygota</taxon>
        <taxon>Diptera</taxon>
        <taxon>Nematocera</taxon>
        <taxon>Culicoidea</taxon>
        <taxon>Culicidae</taxon>
        <taxon>Culicinae</taxon>
        <taxon>Aedini</taxon>
        <taxon>Aedes</taxon>
        <taxon>Stegomyia</taxon>
    </lineage>
</organism>
<evidence type="ECO:0000313" key="11">
    <source>
        <dbReference type="EnsemblMetazoa" id="AALFPA23_016818.P24557"/>
    </source>
</evidence>
<protein>
    <recommendedName>
        <fullName evidence="10">Odorant receptor</fullName>
    </recommendedName>
</protein>
<keyword evidence="6 10" id="KW-1133">Transmembrane helix</keyword>
<keyword evidence="9 10" id="KW-0807">Transducer</keyword>
<feature type="transmembrane region" description="Helical" evidence="10">
    <location>
        <begin position="352"/>
        <end position="370"/>
    </location>
</feature>
<keyword evidence="8 10" id="KW-0675">Receptor</keyword>
<evidence type="ECO:0000256" key="7">
    <source>
        <dbReference type="ARBA" id="ARBA00023136"/>
    </source>
</evidence>
<dbReference type="Pfam" id="PF02949">
    <property type="entry name" value="7tm_6"/>
    <property type="match status" value="1"/>
</dbReference>
<evidence type="ECO:0000256" key="4">
    <source>
        <dbReference type="ARBA" id="ARBA00022692"/>
    </source>
</evidence>
<dbReference type="RefSeq" id="XP_019527877.1">
    <property type="nucleotide sequence ID" value="XM_019672332.3"/>
</dbReference>
<keyword evidence="12" id="KW-1185">Reference proteome</keyword>
<keyword evidence="3 10" id="KW-0716">Sensory transduction</keyword>
<evidence type="ECO:0000256" key="3">
    <source>
        <dbReference type="ARBA" id="ARBA00022606"/>
    </source>
</evidence>
<dbReference type="PANTHER" id="PTHR21137:SF35">
    <property type="entry name" value="ODORANT RECEPTOR 19A-RELATED"/>
    <property type="match status" value="1"/>
</dbReference>
<dbReference type="PANTHER" id="PTHR21137">
    <property type="entry name" value="ODORANT RECEPTOR"/>
    <property type="match status" value="1"/>
</dbReference>
<name>A0ABM1ZB88_AEDAL</name>
<keyword evidence="7 10" id="KW-0472">Membrane</keyword>
<reference evidence="12" key="1">
    <citation type="journal article" date="2015" name="Proc. Natl. Acad. Sci. U.S.A.">
        <title>Genome sequence of the Asian Tiger mosquito, Aedes albopictus, reveals insights into its biology, genetics, and evolution.</title>
        <authorList>
            <person name="Chen X.G."/>
            <person name="Jiang X."/>
            <person name="Gu J."/>
            <person name="Xu M."/>
            <person name="Wu Y."/>
            <person name="Deng Y."/>
            <person name="Zhang C."/>
            <person name="Bonizzoni M."/>
            <person name="Dermauw W."/>
            <person name="Vontas J."/>
            <person name="Armbruster P."/>
            <person name="Huang X."/>
            <person name="Yang Y."/>
            <person name="Zhang H."/>
            <person name="He W."/>
            <person name="Peng H."/>
            <person name="Liu Y."/>
            <person name="Wu K."/>
            <person name="Chen J."/>
            <person name="Lirakis M."/>
            <person name="Topalis P."/>
            <person name="Van Leeuwen T."/>
            <person name="Hall A.B."/>
            <person name="Jiang X."/>
            <person name="Thorpe C."/>
            <person name="Mueller R.L."/>
            <person name="Sun C."/>
            <person name="Waterhouse R.M."/>
            <person name="Yan G."/>
            <person name="Tu Z.J."/>
            <person name="Fang X."/>
            <person name="James A.A."/>
        </authorList>
    </citation>
    <scope>NUCLEOTIDE SEQUENCE [LARGE SCALE GENOMIC DNA]</scope>
    <source>
        <strain evidence="12">Foshan</strain>
    </source>
</reference>